<reference evidence="10" key="1">
    <citation type="submission" date="2020-11" db="EMBL/GenBank/DDBJ databases">
        <authorList>
            <person name="Tran Van P."/>
        </authorList>
    </citation>
    <scope>NUCLEOTIDE SEQUENCE</scope>
</reference>
<evidence type="ECO:0000256" key="3">
    <source>
        <dbReference type="ARBA" id="ARBA00022833"/>
    </source>
</evidence>
<evidence type="ECO:0000313" key="10">
    <source>
        <dbReference type="EMBL" id="CAD7631716.1"/>
    </source>
</evidence>
<sequence>MWRNNFGALTCESCRTFFRRNATRAEGLFYSHKEKQSIVKYESNQIRGEESNKCSMDHISSLIKGFIFNFNEQEMHRLRQLFSSTVYLRDPVARVTSDPQTIPEVNRVFQHR</sequence>
<evidence type="ECO:0000256" key="6">
    <source>
        <dbReference type="ARBA" id="ARBA00023163"/>
    </source>
</evidence>
<dbReference type="InterPro" id="IPR013088">
    <property type="entry name" value="Znf_NHR/GATA"/>
</dbReference>
<organism evidence="10">
    <name type="scientific">Medioppia subpectinata</name>
    <dbReference type="NCBI Taxonomy" id="1979941"/>
    <lineage>
        <taxon>Eukaryota</taxon>
        <taxon>Metazoa</taxon>
        <taxon>Ecdysozoa</taxon>
        <taxon>Arthropoda</taxon>
        <taxon>Chelicerata</taxon>
        <taxon>Arachnida</taxon>
        <taxon>Acari</taxon>
        <taxon>Acariformes</taxon>
        <taxon>Sarcoptiformes</taxon>
        <taxon>Oribatida</taxon>
        <taxon>Brachypylina</taxon>
        <taxon>Oppioidea</taxon>
        <taxon>Oppiidae</taxon>
        <taxon>Medioppia</taxon>
    </lineage>
</organism>
<evidence type="ECO:0000313" key="11">
    <source>
        <dbReference type="Proteomes" id="UP000759131"/>
    </source>
</evidence>
<keyword evidence="7" id="KW-0675">Receptor</keyword>
<gene>
    <name evidence="10" type="ORF">OSB1V03_LOCUS12125</name>
</gene>
<dbReference type="Gene3D" id="3.30.50.10">
    <property type="entry name" value="Erythroid Transcription Factor GATA-1, subunit A"/>
    <property type="match status" value="1"/>
</dbReference>
<evidence type="ECO:0000256" key="2">
    <source>
        <dbReference type="ARBA" id="ARBA00022771"/>
    </source>
</evidence>
<dbReference type="GO" id="GO:0008270">
    <property type="term" value="F:zinc ion binding"/>
    <property type="evidence" value="ECO:0007669"/>
    <property type="project" value="UniProtKB-KW"/>
</dbReference>
<keyword evidence="4" id="KW-0805">Transcription regulation</keyword>
<evidence type="ECO:0000256" key="8">
    <source>
        <dbReference type="ARBA" id="ARBA00023242"/>
    </source>
</evidence>
<accession>A0A7R9L0J0</accession>
<dbReference type="SUPFAM" id="SSF57716">
    <property type="entry name" value="Glucocorticoid receptor-like (DNA-binding domain)"/>
    <property type="match status" value="1"/>
</dbReference>
<name>A0A7R9L0J0_9ACAR</name>
<keyword evidence="5" id="KW-0238">DNA-binding</keyword>
<proteinExistence type="predicted"/>
<dbReference type="GO" id="GO:0003700">
    <property type="term" value="F:DNA-binding transcription factor activity"/>
    <property type="evidence" value="ECO:0007669"/>
    <property type="project" value="InterPro"/>
</dbReference>
<keyword evidence="2" id="KW-0863">Zinc-finger</keyword>
<evidence type="ECO:0000259" key="9">
    <source>
        <dbReference type="Pfam" id="PF00105"/>
    </source>
</evidence>
<dbReference type="EMBL" id="CAJPIZ010009889">
    <property type="protein sequence ID" value="CAG2112146.1"/>
    <property type="molecule type" value="Genomic_DNA"/>
</dbReference>
<evidence type="ECO:0000256" key="1">
    <source>
        <dbReference type="ARBA" id="ARBA00022723"/>
    </source>
</evidence>
<keyword evidence="3" id="KW-0862">Zinc</keyword>
<feature type="domain" description="Nuclear receptor" evidence="9">
    <location>
        <begin position="5"/>
        <end position="54"/>
    </location>
</feature>
<dbReference type="Pfam" id="PF00105">
    <property type="entry name" value="zf-C4"/>
    <property type="match status" value="1"/>
</dbReference>
<keyword evidence="11" id="KW-1185">Reference proteome</keyword>
<evidence type="ECO:0000256" key="4">
    <source>
        <dbReference type="ARBA" id="ARBA00023015"/>
    </source>
</evidence>
<keyword evidence="6" id="KW-0804">Transcription</keyword>
<dbReference type="AlphaFoldDB" id="A0A7R9L0J0"/>
<dbReference type="Proteomes" id="UP000759131">
    <property type="component" value="Unassembled WGS sequence"/>
</dbReference>
<keyword evidence="8" id="KW-0539">Nucleus</keyword>
<protein>
    <recommendedName>
        <fullName evidence="9">Nuclear receptor domain-containing protein</fullName>
    </recommendedName>
</protein>
<dbReference type="GO" id="GO:0043565">
    <property type="term" value="F:sequence-specific DNA binding"/>
    <property type="evidence" value="ECO:0007669"/>
    <property type="project" value="InterPro"/>
</dbReference>
<evidence type="ECO:0000256" key="5">
    <source>
        <dbReference type="ARBA" id="ARBA00023125"/>
    </source>
</evidence>
<evidence type="ECO:0000256" key="7">
    <source>
        <dbReference type="ARBA" id="ARBA00023170"/>
    </source>
</evidence>
<dbReference type="InterPro" id="IPR001628">
    <property type="entry name" value="Znf_hrmn_rcpt"/>
</dbReference>
<dbReference type="EMBL" id="OC864464">
    <property type="protein sequence ID" value="CAD7631716.1"/>
    <property type="molecule type" value="Genomic_DNA"/>
</dbReference>
<keyword evidence="1" id="KW-0479">Metal-binding</keyword>
<feature type="non-terminal residue" evidence="10">
    <location>
        <position position="1"/>
    </location>
</feature>